<proteinExistence type="predicted"/>
<dbReference type="SUPFAM" id="SSF46689">
    <property type="entry name" value="Homeodomain-like"/>
    <property type="match status" value="2"/>
</dbReference>
<dbReference type="PANTHER" id="PTHR46796:SF2">
    <property type="entry name" value="TRANSCRIPTIONAL REGULATORY PROTEIN"/>
    <property type="match status" value="1"/>
</dbReference>
<dbReference type="InterPro" id="IPR003313">
    <property type="entry name" value="AraC-bd"/>
</dbReference>
<dbReference type="Pfam" id="PF12833">
    <property type="entry name" value="HTH_18"/>
    <property type="match status" value="1"/>
</dbReference>
<dbReference type="EMBL" id="BOPC01000068">
    <property type="protein sequence ID" value="GIJ29389.1"/>
    <property type="molecule type" value="Genomic_DNA"/>
</dbReference>
<dbReference type="Pfam" id="PF02311">
    <property type="entry name" value="AraC_binding"/>
    <property type="match status" value="1"/>
</dbReference>
<dbReference type="SMART" id="SM00342">
    <property type="entry name" value="HTH_ARAC"/>
    <property type="match status" value="1"/>
</dbReference>
<keyword evidence="3" id="KW-0804">Transcription</keyword>
<dbReference type="PROSITE" id="PS01124">
    <property type="entry name" value="HTH_ARAC_FAMILY_2"/>
    <property type="match status" value="1"/>
</dbReference>
<evidence type="ECO:0000256" key="1">
    <source>
        <dbReference type="ARBA" id="ARBA00023015"/>
    </source>
</evidence>
<comment type="caution">
    <text evidence="6">The sequence shown here is derived from an EMBL/GenBank/DDBJ whole genome shotgun (WGS) entry which is preliminary data.</text>
</comment>
<name>A0ABQ4JG08_9ACTN</name>
<reference evidence="6 7" key="1">
    <citation type="submission" date="2021-01" db="EMBL/GenBank/DDBJ databases">
        <title>Whole genome shotgun sequence of Verrucosispora qiuiae NBRC 106684.</title>
        <authorList>
            <person name="Komaki H."/>
            <person name="Tamura T."/>
        </authorList>
    </citation>
    <scope>NUCLEOTIDE SEQUENCE [LARGE SCALE GENOMIC DNA]</scope>
    <source>
        <strain evidence="6 7">NBRC 106684</strain>
    </source>
</reference>
<feature type="compositionally biased region" description="Low complexity" evidence="4">
    <location>
        <begin position="269"/>
        <end position="287"/>
    </location>
</feature>
<dbReference type="Gene3D" id="1.10.10.60">
    <property type="entry name" value="Homeodomain-like"/>
    <property type="match status" value="1"/>
</dbReference>
<accession>A0ABQ4JG08</accession>
<organism evidence="6 7">
    <name type="scientific">Micromonospora qiuiae</name>
    <dbReference type="NCBI Taxonomy" id="502268"/>
    <lineage>
        <taxon>Bacteria</taxon>
        <taxon>Bacillati</taxon>
        <taxon>Actinomycetota</taxon>
        <taxon>Actinomycetes</taxon>
        <taxon>Micromonosporales</taxon>
        <taxon>Micromonosporaceae</taxon>
        <taxon>Micromonospora</taxon>
    </lineage>
</organism>
<feature type="region of interest" description="Disordered" evidence="4">
    <location>
        <begin position="266"/>
        <end position="287"/>
    </location>
</feature>
<dbReference type="InterPro" id="IPR050204">
    <property type="entry name" value="AraC_XylS_family_regulators"/>
</dbReference>
<evidence type="ECO:0000256" key="2">
    <source>
        <dbReference type="ARBA" id="ARBA00023125"/>
    </source>
</evidence>
<dbReference type="InterPro" id="IPR018060">
    <property type="entry name" value="HTH_AraC"/>
</dbReference>
<evidence type="ECO:0000259" key="5">
    <source>
        <dbReference type="PROSITE" id="PS01124"/>
    </source>
</evidence>
<dbReference type="PANTHER" id="PTHR46796">
    <property type="entry name" value="HTH-TYPE TRANSCRIPTIONAL ACTIVATOR RHAS-RELATED"/>
    <property type="match status" value="1"/>
</dbReference>
<evidence type="ECO:0000313" key="6">
    <source>
        <dbReference type="EMBL" id="GIJ29389.1"/>
    </source>
</evidence>
<keyword evidence="2" id="KW-0238">DNA-binding</keyword>
<evidence type="ECO:0000256" key="4">
    <source>
        <dbReference type="SAM" id="MobiDB-lite"/>
    </source>
</evidence>
<dbReference type="SUPFAM" id="SSF51215">
    <property type="entry name" value="Regulatory protein AraC"/>
    <property type="match status" value="1"/>
</dbReference>
<dbReference type="InterPro" id="IPR037923">
    <property type="entry name" value="HTH-like"/>
</dbReference>
<gene>
    <name evidence="6" type="ORF">Vqi01_45510</name>
</gene>
<evidence type="ECO:0000256" key="3">
    <source>
        <dbReference type="ARBA" id="ARBA00023163"/>
    </source>
</evidence>
<evidence type="ECO:0000313" key="7">
    <source>
        <dbReference type="Proteomes" id="UP000653076"/>
    </source>
</evidence>
<dbReference type="Proteomes" id="UP000653076">
    <property type="component" value="Unassembled WGS sequence"/>
</dbReference>
<dbReference type="RefSeq" id="WP_204036861.1">
    <property type="nucleotide sequence ID" value="NZ_BOPC01000068.1"/>
</dbReference>
<sequence>MSTRQDVRVWSPPISGITEVLHARFTDHTYPMHTHGSWTLLVVDDGVVRYDLDRHEHGAFRQVVTLLPPGVAHNGCPATPHGFRKRVLYLDPGQLGERLIGRAVDRPAMADAALRRRIDLLHARLAGPGDEFAAEVHLAFVAERLRAHLTPSAVDLRPARDPRIARRLRDLLDERFVAGVSLREAAAALHAHPTYLVRAFSVAFGLGPHQYVISRRVDLARRLLAEGMPAREVAVAAGFYDQAHLGRHFKRVLGFSPGRYRAAARSRSRGTAAAGAADPVTGASGRP</sequence>
<protein>
    <submittedName>
        <fullName evidence="6">AraC family transcriptional regulator</fullName>
    </submittedName>
</protein>
<dbReference type="InterPro" id="IPR009057">
    <property type="entry name" value="Homeodomain-like_sf"/>
</dbReference>
<keyword evidence="1" id="KW-0805">Transcription regulation</keyword>
<keyword evidence="7" id="KW-1185">Reference proteome</keyword>
<feature type="domain" description="HTH araC/xylS-type" evidence="5">
    <location>
        <begin position="166"/>
        <end position="263"/>
    </location>
</feature>